<sequence>MTTSDKAVDTVDRMEVTVDPMEDMAVLTSFLLQWILDTSVLVGDMVAPRSLLPLQLTRATNVPTEDTAARNPKCLLPLQWTLDISAPTEDMVALTMTPATVVLAVDTVALVEATVVPTSTRSTSTATCPTEAAVDTVTTPDPTASPTTDANLAAKNLSLLPALPLSCNKTCTMSITRSISVNKRAFPEMAMVAGAFQRFRDLVLFVRCATNGNTRRSPSSLDRIFAFLQMRPQPLNPGSYWITYRKPETF</sequence>
<dbReference type="Proteomes" id="UP000095287">
    <property type="component" value="Unplaced"/>
</dbReference>
<evidence type="ECO:0000313" key="2">
    <source>
        <dbReference type="WBParaSite" id="L893_g6519.t1"/>
    </source>
</evidence>
<reference evidence="2" key="1">
    <citation type="submission" date="2016-11" db="UniProtKB">
        <authorList>
            <consortium name="WormBaseParasite"/>
        </authorList>
    </citation>
    <scope>IDENTIFICATION</scope>
</reference>
<protein>
    <submittedName>
        <fullName evidence="2">Uncharacterized protein</fullName>
    </submittedName>
</protein>
<organism evidence="1 2">
    <name type="scientific">Steinernema glaseri</name>
    <dbReference type="NCBI Taxonomy" id="37863"/>
    <lineage>
        <taxon>Eukaryota</taxon>
        <taxon>Metazoa</taxon>
        <taxon>Ecdysozoa</taxon>
        <taxon>Nematoda</taxon>
        <taxon>Chromadorea</taxon>
        <taxon>Rhabditida</taxon>
        <taxon>Tylenchina</taxon>
        <taxon>Panagrolaimomorpha</taxon>
        <taxon>Strongyloidoidea</taxon>
        <taxon>Steinernematidae</taxon>
        <taxon>Steinernema</taxon>
    </lineage>
</organism>
<evidence type="ECO:0000313" key="1">
    <source>
        <dbReference type="Proteomes" id="UP000095287"/>
    </source>
</evidence>
<dbReference type="WBParaSite" id="L893_g6519.t1">
    <property type="protein sequence ID" value="L893_g6519.t1"/>
    <property type="gene ID" value="L893_g6519"/>
</dbReference>
<keyword evidence="1" id="KW-1185">Reference proteome</keyword>
<name>A0A1I8AKF5_9BILA</name>
<dbReference type="AlphaFoldDB" id="A0A1I8AKF5"/>
<accession>A0A1I8AKF5</accession>
<proteinExistence type="predicted"/>